<proteinExistence type="predicted"/>
<accession>A0ABV3GA37</accession>
<protein>
    <submittedName>
        <fullName evidence="1">Uncharacterized protein</fullName>
    </submittedName>
</protein>
<dbReference type="EMBL" id="JBFALK010000003">
    <property type="protein sequence ID" value="MEV0968495.1"/>
    <property type="molecule type" value="Genomic_DNA"/>
</dbReference>
<comment type="caution">
    <text evidence="1">The sequence shown here is derived from an EMBL/GenBank/DDBJ whole genome shotgun (WGS) entry which is preliminary data.</text>
</comment>
<dbReference type="Proteomes" id="UP001551675">
    <property type="component" value="Unassembled WGS sequence"/>
</dbReference>
<keyword evidence="2" id="KW-1185">Reference proteome</keyword>
<dbReference type="RefSeq" id="WP_358131208.1">
    <property type="nucleotide sequence ID" value="NZ_JBFALK010000003.1"/>
</dbReference>
<gene>
    <name evidence="1" type="ORF">AB0I59_07665</name>
</gene>
<evidence type="ECO:0000313" key="1">
    <source>
        <dbReference type="EMBL" id="MEV0968495.1"/>
    </source>
</evidence>
<sequence>MKPCDHGAADPKMCADCRRERLGPASEDPDIRAAWTDLRNGLTRTLRPYVSDVTLDDLVRRIVAELVAGPGWKPPLKPPPEWLKQSRIQRALASDDLS</sequence>
<organism evidence="1 2">
    <name type="scientific">Microtetraspora glauca</name>
    <dbReference type="NCBI Taxonomy" id="1996"/>
    <lineage>
        <taxon>Bacteria</taxon>
        <taxon>Bacillati</taxon>
        <taxon>Actinomycetota</taxon>
        <taxon>Actinomycetes</taxon>
        <taxon>Streptosporangiales</taxon>
        <taxon>Streptosporangiaceae</taxon>
        <taxon>Microtetraspora</taxon>
    </lineage>
</organism>
<name>A0ABV3GA37_MICGL</name>
<reference evidence="1 2" key="1">
    <citation type="submission" date="2024-06" db="EMBL/GenBank/DDBJ databases">
        <title>The Natural Products Discovery Center: Release of the First 8490 Sequenced Strains for Exploring Actinobacteria Biosynthetic Diversity.</title>
        <authorList>
            <person name="Kalkreuter E."/>
            <person name="Kautsar S.A."/>
            <person name="Yang D."/>
            <person name="Bader C.D."/>
            <person name="Teijaro C.N."/>
            <person name="Fluegel L."/>
            <person name="Davis C.M."/>
            <person name="Simpson J.R."/>
            <person name="Lauterbach L."/>
            <person name="Steele A.D."/>
            <person name="Gui C."/>
            <person name="Meng S."/>
            <person name="Li G."/>
            <person name="Viehrig K."/>
            <person name="Ye F."/>
            <person name="Su P."/>
            <person name="Kiefer A.F."/>
            <person name="Nichols A."/>
            <person name="Cepeda A.J."/>
            <person name="Yan W."/>
            <person name="Fan B."/>
            <person name="Jiang Y."/>
            <person name="Adhikari A."/>
            <person name="Zheng C.-J."/>
            <person name="Schuster L."/>
            <person name="Cowan T.M."/>
            <person name="Smanski M.J."/>
            <person name="Chevrette M.G."/>
            <person name="De Carvalho L.P.S."/>
            <person name="Shen B."/>
        </authorList>
    </citation>
    <scope>NUCLEOTIDE SEQUENCE [LARGE SCALE GENOMIC DNA]</scope>
    <source>
        <strain evidence="1 2">NPDC050100</strain>
    </source>
</reference>
<evidence type="ECO:0000313" key="2">
    <source>
        <dbReference type="Proteomes" id="UP001551675"/>
    </source>
</evidence>